<dbReference type="Proteomes" id="UP000607653">
    <property type="component" value="Unassembled WGS sequence"/>
</dbReference>
<dbReference type="InterPro" id="IPR044526">
    <property type="entry name" value="NAKR1-3"/>
</dbReference>
<keyword evidence="1" id="KW-0479">Metal-binding</keyword>
<feature type="domain" description="HMA" evidence="2">
    <location>
        <begin position="27"/>
        <end position="64"/>
    </location>
</feature>
<proteinExistence type="predicted"/>
<evidence type="ECO:0000313" key="4">
    <source>
        <dbReference type="Proteomes" id="UP000607653"/>
    </source>
</evidence>
<dbReference type="SUPFAM" id="SSF55008">
    <property type="entry name" value="HMA, heavy metal-associated domain"/>
    <property type="match status" value="1"/>
</dbReference>
<gene>
    <name evidence="3" type="ORF">HUJ06_019996</name>
</gene>
<dbReference type="PROSITE" id="PS01047">
    <property type="entry name" value="HMA_1"/>
    <property type="match status" value="1"/>
</dbReference>
<dbReference type="EMBL" id="DUZY01000001">
    <property type="protein sequence ID" value="DAD18533.1"/>
    <property type="molecule type" value="Genomic_DNA"/>
</dbReference>
<evidence type="ECO:0000259" key="2">
    <source>
        <dbReference type="Pfam" id="PF00403"/>
    </source>
</evidence>
<reference evidence="3 4" key="1">
    <citation type="journal article" date="2020" name="Mol. Biol. Evol.">
        <title>Distinct Expression and Methylation Patterns for Genes with Different Fates following a Single Whole-Genome Duplication in Flowering Plants.</title>
        <authorList>
            <person name="Shi T."/>
            <person name="Rahmani R.S."/>
            <person name="Gugger P.F."/>
            <person name="Wang M."/>
            <person name="Li H."/>
            <person name="Zhang Y."/>
            <person name="Li Z."/>
            <person name="Wang Q."/>
            <person name="Van de Peer Y."/>
            <person name="Marchal K."/>
            <person name="Chen J."/>
        </authorList>
    </citation>
    <scope>NUCLEOTIDE SEQUENCE [LARGE SCALE GENOMIC DNA]</scope>
    <source>
        <tissue evidence="3">Leaf</tissue>
    </source>
</reference>
<sequence length="102" mass="11483">MANVKKQALRFAENLTLPPFQVVVMNANMGCTHCRQRVTQVISKMNGLVEYVIDVSNKQVIMKGPLLDSNPSERMMFLDFPTKSKNKFSFSLCVFCSTCSTP</sequence>
<dbReference type="InterPro" id="IPR036163">
    <property type="entry name" value="HMA_dom_sf"/>
</dbReference>
<dbReference type="InterPro" id="IPR017969">
    <property type="entry name" value="Heavy-metal-associated_CS"/>
</dbReference>
<keyword evidence="4" id="KW-1185">Reference proteome</keyword>
<name>A0A822XFS9_NELNU</name>
<protein>
    <recommendedName>
        <fullName evidence="2">HMA domain-containing protein</fullName>
    </recommendedName>
</protein>
<accession>A0A822XFS9</accession>
<evidence type="ECO:0000256" key="1">
    <source>
        <dbReference type="ARBA" id="ARBA00022723"/>
    </source>
</evidence>
<evidence type="ECO:0000313" key="3">
    <source>
        <dbReference type="EMBL" id="DAD18533.1"/>
    </source>
</evidence>
<dbReference type="GO" id="GO:0046872">
    <property type="term" value="F:metal ion binding"/>
    <property type="evidence" value="ECO:0007669"/>
    <property type="project" value="UniProtKB-KW"/>
</dbReference>
<dbReference type="Gene3D" id="3.30.70.100">
    <property type="match status" value="1"/>
</dbReference>
<dbReference type="AlphaFoldDB" id="A0A822XFS9"/>
<organism evidence="3 4">
    <name type="scientific">Nelumbo nucifera</name>
    <name type="common">Sacred lotus</name>
    <dbReference type="NCBI Taxonomy" id="4432"/>
    <lineage>
        <taxon>Eukaryota</taxon>
        <taxon>Viridiplantae</taxon>
        <taxon>Streptophyta</taxon>
        <taxon>Embryophyta</taxon>
        <taxon>Tracheophyta</taxon>
        <taxon>Spermatophyta</taxon>
        <taxon>Magnoliopsida</taxon>
        <taxon>Proteales</taxon>
        <taxon>Nelumbonaceae</taxon>
        <taxon>Nelumbo</taxon>
    </lineage>
</organism>
<comment type="caution">
    <text evidence="3">The sequence shown here is derived from an EMBL/GenBank/DDBJ whole genome shotgun (WGS) entry which is preliminary data.</text>
</comment>
<dbReference type="PANTHER" id="PTHR46119:SF15">
    <property type="entry name" value="PROTEIN SODIUM POTASSIUM ROOT DEFECTIVE 2"/>
    <property type="match status" value="1"/>
</dbReference>
<dbReference type="InterPro" id="IPR006121">
    <property type="entry name" value="HMA_dom"/>
</dbReference>
<dbReference type="PANTHER" id="PTHR46119">
    <property type="entry name" value="OS08G0405700 PROTEIN"/>
    <property type="match status" value="1"/>
</dbReference>
<dbReference type="Pfam" id="PF00403">
    <property type="entry name" value="HMA"/>
    <property type="match status" value="1"/>
</dbReference>